<reference evidence="5 6" key="1">
    <citation type="submission" date="2020-04" db="EMBL/GenBank/DDBJ databases">
        <title>Perkinsus olseni comparative genomics.</title>
        <authorList>
            <person name="Bogema D.R."/>
        </authorList>
    </citation>
    <scope>NUCLEOTIDE SEQUENCE [LARGE SCALE GENOMIC DNA]</scope>
    <source>
        <strain evidence="3">ATCC PRA-179</strain>
        <strain evidence="4">ATCC PRA-31</strain>
    </source>
</reference>
<evidence type="ECO:0000313" key="5">
    <source>
        <dbReference type="Proteomes" id="UP000570595"/>
    </source>
</evidence>
<dbReference type="SMART" id="SM00987">
    <property type="entry name" value="UreE_C"/>
    <property type="match status" value="1"/>
</dbReference>
<evidence type="ECO:0000259" key="2">
    <source>
        <dbReference type="SMART" id="SM00986"/>
    </source>
</evidence>
<feature type="compositionally biased region" description="Low complexity" evidence="1">
    <location>
        <begin position="38"/>
        <end position="57"/>
    </location>
</feature>
<dbReference type="Proteomes" id="UP000572268">
    <property type="component" value="Unassembled WGS sequence"/>
</dbReference>
<dbReference type="SMART" id="SM00986">
    <property type="entry name" value="UDG"/>
    <property type="match status" value="1"/>
</dbReference>
<accession>A0A7J6L8P9</accession>
<name>A0A7J6L8P9_PEROL</name>
<evidence type="ECO:0000313" key="6">
    <source>
        <dbReference type="Proteomes" id="UP000572268"/>
    </source>
</evidence>
<dbReference type="InterPro" id="IPR005122">
    <property type="entry name" value="Uracil-DNA_glycosylase-like"/>
</dbReference>
<sequence length="254" mass="27853">MISAPGSGGIDLTKETALLASLQAYAFNQEHDVVADASSTPTRSRRSTISSTSSSSGRSRRPTSVRNGISKGLLFERRRGLPPILGPDPRVLILGSAPSQISLMRGEYYANPHNHFWGVLGYAMDDPEFPLLDYQSRCDVLKARGIAVWDICEEFTRHRSADATLQCEEYSDIAKLLVDNPAVKRILCNGSASFNNVRKYKLEEKMKALAPSGAVEVPEIVRLPSTSPAHAVANAVETKGEAWKQQLRELIRAD</sequence>
<feature type="region of interest" description="Disordered" evidence="1">
    <location>
        <begin position="35"/>
        <end position="66"/>
    </location>
</feature>
<protein>
    <recommendedName>
        <fullName evidence="2">Uracil-DNA glycosylase-like domain-containing protein</fullName>
    </recommendedName>
</protein>
<dbReference type="SUPFAM" id="SSF52141">
    <property type="entry name" value="Uracil-DNA glycosylase-like"/>
    <property type="match status" value="1"/>
</dbReference>
<comment type="caution">
    <text evidence="3">The sequence shown here is derived from an EMBL/GenBank/DDBJ whole genome shotgun (WGS) entry which is preliminary data.</text>
</comment>
<dbReference type="Proteomes" id="UP000570595">
    <property type="component" value="Unassembled WGS sequence"/>
</dbReference>
<dbReference type="AlphaFoldDB" id="A0A7J6L8P9"/>
<dbReference type="EMBL" id="JABAHT010000459">
    <property type="protein sequence ID" value="KAF4655571.1"/>
    <property type="molecule type" value="Genomic_DNA"/>
</dbReference>
<dbReference type="Gene3D" id="3.40.470.10">
    <property type="entry name" value="Uracil-DNA glycosylase-like domain"/>
    <property type="match status" value="1"/>
</dbReference>
<feature type="domain" description="Uracil-DNA glycosylase-like" evidence="2">
    <location>
        <begin position="82"/>
        <end position="251"/>
    </location>
</feature>
<dbReference type="OrthoDB" id="10325590at2759"/>
<gene>
    <name evidence="4" type="ORF">FOL46_006789</name>
    <name evidence="3" type="ORF">FOZ61_007502</name>
</gene>
<proteinExistence type="predicted"/>
<evidence type="ECO:0000256" key="1">
    <source>
        <dbReference type="SAM" id="MobiDB-lite"/>
    </source>
</evidence>
<dbReference type="CDD" id="cd10032">
    <property type="entry name" value="UDG-F6_HDG"/>
    <property type="match status" value="1"/>
</dbReference>
<dbReference type="NCBIfam" id="TIGR04274">
    <property type="entry name" value="hypoxanDNAglyco"/>
    <property type="match status" value="1"/>
</dbReference>
<dbReference type="Pfam" id="PF03167">
    <property type="entry name" value="UDG"/>
    <property type="match status" value="1"/>
</dbReference>
<dbReference type="InterPro" id="IPR026353">
    <property type="entry name" value="Hypoxan-DNA_Glyclase"/>
</dbReference>
<dbReference type="GO" id="GO:0019104">
    <property type="term" value="F:DNA N-glycosylase activity"/>
    <property type="evidence" value="ECO:0007669"/>
    <property type="project" value="UniProtKB-ARBA"/>
</dbReference>
<evidence type="ECO:0000313" key="3">
    <source>
        <dbReference type="EMBL" id="KAF4655571.1"/>
    </source>
</evidence>
<evidence type="ECO:0000313" key="4">
    <source>
        <dbReference type="EMBL" id="KAF4658925.1"/>
    </source>
</evidence>
<dbReference type="InterPro" id="IPR036895">
    <property type="entry name" value="Uracil-DNA_glycosylase-like_sf"/>
</dbReference>
<dbReference type="EMBL" id="JABANN010000453">
    <property type="protein sequence ID" value="KAF4658925.1"/>
    <property type="molecule type" value="Genomic_DNA"/>
</dbReference>
<organism evidence="3 5">
    <name type="scientific">Perkinsus olseni</name>
    <name type="common">Perkinsus atlanticus</name>
    <dbReference type="NCBI Taxonomy" id="32597"/>
    <lineage>
        <taxon>Eukaryota</taxon>
        <taxon>Sar</taxon>
        <taxon>Alveolata</taxon>
        <taxon>Perkinsozoa</taxon>
        <taxon>Perkinsea</taxon>
        <taxon>Perkinsida</taxon>
        <taxon>Perkinsidae</taxon>
        <taxon>Perkinsus</taxon>
    </lineage>
</organism>